<accession>A0ABR2I5B5</accession>
<dbReference type="Gene3D" id="3.10.110.10">
    <property type="entry name" value="Ubiquitin Conjugating Enzyme"/>
    <property type="match status" value="1"/>
</dbReference>
<organism evidence="2 3">
    <name type="scientific">Tritrichomonas musculus</name>
    <dbReference type="NCBI Taxonomy" id="1915356"/>
    <lineage>
        <taxon>Eukaryota</taxon>
        <taxon>Metamonada</taxon>
        <taxon>Parabasalia</taxon>
        <taxon>Tritrichomonadida</taxon>
        <taxon>Tritrichomonadidae</taxon>
        <taxon>Tritrichomonas</taxon>
    </lineage>
</organism>
<dbReference type="SMART" id="SM00212">
    <property type="entry name" value="UBCc"/>
    <property type="match status" value="1"/>
</dbReference>
<dbReference type="EMBL" id="JAPFFF010000020">
    <property type="protein sequence ID" value="KAK8857565.1"/>
    <property type="molecule type" value="Genomic_DNA"/>
</dbReference>
<dbReference type="SUPFAM" id="SSF54495">
    <property type="entry name" value="UBC-like"/>
    <property type="match status" value="1"/>
</dbReference>
<proteinExistence type="predicted"/>
<dbReference type="InterPro" id="IPR050113">
    <property type="entry name" value="Ub_conjugating_enzyme"/>
</dbReference>
<dbReference type="PROSITE" id="PS50127">
    <property type="entry name" value="UBC_2"/>
    <property type="match status" value="1"/>
</dbReference>
<feature type="domain" description="UBC core" evidence="1">
    <location>
        <begin position="1"/>
        <end position="147"/>
    </location>
</feature>
<dbReference type="Proteomes" id="UP001470230">
    <property type="component" value="Unassembled WGS sequence"/>
</dbReference>
<reference evidence="2 3" key="1">
    <citation type="submission" date="2024-04" db="EMBL/GenBank/DDBJ databases">
        <title>Tritrichomonas musculus Genome.</title>
        <authorList>
            <person name="Alves-Ferreira E."/>
            <person name="Grigg M."/>
            <person name="Lorenzi H."/>
            <person name="Galac M."/>
        </authorList>
    </citation>
    <scope>NUCLEOTIDE SEQUENCE [LARGE SCALE GENOMIC DNA]</scope>
    <source>
        <strain evidence="2 3">EAF2021</strain>
    </source>
</reference>
<sequence length="149" mass="17000">MAKRRIMRELDTLANDPIEGVTIGQVGDDIFHWHVQIQGPPKTVYEGGVYIVDIKFPFDYPLKPPECHFETKIYHPNITKDGAMCLFILKKGWKPIENIGNVLKIIYSLLQTPDPEDPIDAEVGAQYTKDISAFNQIAIDWTKKYAIPQ</sequence>
<evidence type="ECO:0000259" key="1">
    <source>
        <dbReference type="PROSITE" id="PS50127"/>
    </source>
</evidence>
<gene>
    <name evidence="2" type="ORF">M9Y10_015970</name>
</gene>
<dbReference type="InterPro" id="IPR016135">
    <property type="entry name" value="UBQ-conjugating_enzyme/RWD"/>
</dbReference>
<keyword evidence="3" id="KW-1185">Reference proteome</keyword>
<dbReference type="PANTHER" id="PTHR24067">
    <property type="entry name" value="UBIQUITIN-CONJUGATING ENZYME E2"/>
    <property type="match status" value="1"/>
</dbReference>
<evidence type="ECO:0000313" key="3">
    <source>
        <dbReference type="Proteomes" id="UP001470230"/>
    </source>
</evidence>
<name>A0ABR2I5B5_9EUKA</name>
<dbReference type="Pfam" id="PF00179">
    <property type="entry name" value="UQ_con"/>
    <property type="match status" value="1"/>
</dbReference>
<evidence type="ECO:0000313" key="2">
    <source>
        <dbReference type="EMBL" id="KAK8857565.1"/>
    </source>
</evidence>
<protein>
    <recommendedName>
        <fullName evidence="1">UBC core domain-containing protein</fullName>
    </recommendedName>
</protein>
<comment type="caution">
    <text evidence="2">The sequence shown here is derived from an EMBL/GenBank/DDBJ whole genome shotgun (WGS) entry which is preliminary data.</text>
</comment>
<dbReference type="InterPro" id="IPR000608">
    <property type="entry name" value="UBC"/>
</dbReference>